<feature type="transmembrane region" description="Helical" evidence="1">
    <location>
        <begin position="6"/>
        <end position="27"/>
    </location>
</feature>
<evidence type="ECO:0000256" key="1">
    <source>
        <dbReference type="SAM" id="Phobius"/>
    </source>
</evidence>
<protein>
    <recommendedName>
        <fullName evidence="4">Integral membrane protein</fullName>
    </recommendedName>
</protein>
<proteinExistence type="predicted"/>
<name>A0ABW5ZW80_9FLAO</name>
<dbReference type="EMBL" id="JBHUOS010000009">
    <property type="protein sequence ID" value="MFD2915977.1"/>
    <property type="molecule type" value="Genomic_DNA"/>
</dbReference>
<comment type="caution">
    <text evidence="2">The sequence shown here is derived from an EMBL/GenBank/DDBJ whole genome shotgun (WGS) entry which is preliminary data.</text>
</comment>
<evidence type="ECO:0000313" key="3">
    <source>
        <dbReference type="Proteomes" id="UP001597548"/>
    </source>
</evidence>
<gene>
    <name evidence="2" type="ORF">ACFS29_10025</name>
</gene>
<evidence type="ECO:0008006" key="4">
    <source>
        <dbReference type="Google" id="ProtNLM"/>
    </source>
</evidence>
<feature type="transmembrane region" description="Helical" evidence="1">
    <location>
        <begin position="48"/>
        <end position="70"/>
    </location>
</feature>
<evidence type="ECO:0000313" key="2">
    <source>
        <dbReference type="EMBL" id="MFD2915977.1"/>
    </source>
</evidence>
<accession>A0ABW5ZW80</accession>
<dbReference type="Proteomes" id="UP001597548">
    <property type="component" value="Unassembled WGS sequence"/>
</dbReference>
<organism evidence="2 3">
    <name type="scientific">Psychroserpens luteus</name>
    <dbReference type="NCBI Taxonomy" id="1434066"/>
    <lineage>
        <taxon>Bacteria</taxon>
        <taxon>Pseudomonadati</taxon>
        <taxon>Bacteroidota</taxon>
        <taxon>Flavobacteriia</taxon>
        <taxon>Flavobacteriales</taxon>
        <taxon>Flavobacteriaceae</taxon>
        <taxon>Psychroserpens</taxon>
    </lineage>
</organism>
<keyword evidence="3" id="KW-1185">Reference proteome</keyword>
<keyword evidence="1" id="KW-0812">Transmembrane</keyword>
<reference evidence="3" key="1">
    <citation type="journal article" date="2019" name="Int. J. Syst. Evol. Microbiol.">
        <title>The Global Catalogue of Microorganisms (GCM) 10K type strain sequencing project: providing services to taxonomists for standard genome sequencing and annotation.</title>
        <authorList>
            <consortium name="The Broad Institute Genomics Platform"/>
            <consortium name="The Broad Institute Genome Sequencing Center for Infectious Disease"/>
            <person name="Wu L."/>
            <person name="Ma J."/>
        </authorList>
    </citation>
    <scope>NUCLEOTIDE SEQUENCE [LARGE SCALE GENOMIC DNA]</scope>
    <source>
        <strain evidence="3">KCTC 32514</strain>
    </source>
</reference>
<sequence length="117" mass="13578">MNYNILTYCIYLPIIAVIMVKVGWMFYTHGEVFLLHLYKQDETIVKPINNLLLIGYYLTNLGYAIITLAYWEKVNNLTETLSTLSHHLGIIIIGLAVLHYNNVLCLNYLVKSKKQKQ</sequence>
<dbReference type="RefSeq" id="WP_194507994.1">
    <property type="nucleotide sequence ID" value="NZ_JADILU010000004.1"/>
</dbReference>
<keyword evidence="1" id="KW-1133">Transmembrane helix</keyword>
<feature type="transmembrane region" description="Helical" evidence="1">
    <location>
        <begin position="90"/>
        <end position="110"/>
    </location>
</feature>
<keyword evidence="1" id="KW-0472">Membrane</keyword>